<evidence type="ECO:0000313" key="2">
    <source>
        <dbReference type="Proteomes" id="UP000001510"/>
    </source>
</evidence>
<dbReference type="Proteomes" id="UP000001510">
    <property type="component" value="Chromosome"/>
</dbReference>
<reference evidence="1 2" key="1">
    <citation type="journal article" date="2007" name="DNA Res.">
        <title>Complete genomic structure of the bloom-forming toxic cyanobacterium Microcystis aeruginosa NIES-843.</title>
        <authorList>
            <person name="Kaneko T."/>
            <person name="Nakajima N."/>
            <person name="Okamoto S."/>
            <person name="Suzuki I."/>
            <person name="Tanabe Y."/>
            <person name="Tamaoki M."/>
            <person name="Nakamura Y."/>
            <person name="Kasai F."/>
            <person name="Watanabe A."/>
            <person name="Kawashima K."/>
            <person name="Kishida Y."/>
            <person name="Ono A."/>
            <person name="Shimizu Y."/>
            <person name="Takahashi C."/>
            <person name="Minami C."/>
            <person name="Fujishiro T."/>
            <person name="Kohara M."/>
            <person name="Katoh M."/>
            <person name="Nakazaki N."/>
            <person name="Nakayama S."/>
            <person name="Yamada M."/>
            <person name="Tabata S."/>
            <person name="Watanabe M.M."/>
        </authorList>
    </citation>
    <scope>NUCLEOTIDE SEQUENCE [LARGE SCALE GENOMIC DNA]</scope>
    <source>
        <strain evidence="2">NIES-843 / IAM M-247</strain>
    </source>
</reference>
<name>B0JVY0_MICAN</name>
<evidence type="ECO:0000313" key="1">
    <source>
        <dbReference type="EMBL" id="BAG04723.1"/>
    </source>
</evidence>
<keyword evidence="2" id="KW-1185">Reference proteome</keyword>
<protein>
    <submittedName>
        <fullName evidence="1">Uncharacterized protein</fullName>
    </submittedName>
</protein>
<dbReference type="HOGENOM" id="CLU_3009255_0_0_3"/>
<dbReference type="EnsemblBacteria" id="BAG04723">
    <property type="protein sequence ID" value="BAG04723"/>
    <property type="gene ID" value="MAE_49010"/>
</dbReference>
<dbReference type="PaxDb" id="449447-MAE_49010"/>
<sequence>MKTSIGKTPKKMSYSQYKFTIIADHLCYMYRTITRIGERYRKLYNQFLLIPNAISC</sequence>
<organism evidence="1 2">
    <name type="scientific">Microcystis aeruginosa (strain NIES-843 / IAM M-2473)</name>
    <dbReference type="NCBI Taxonomy" id="449447"/>
    <lineage>
        <taxon>Bacteria</taxon>
        <taxon>Bacillati</taxon>
        <taxon>Cyanobacteriota</taxon>
        <taxon>Cyanophyceae</taxon>
        <taxon>Oscillatoriophycideae</taxon>
        <taxon>Chroococcales</taxon>
        <taxon>Microcystaceae</taxon>
        <taxon>Microcystis</taxon>
    </lineage>
</organism>
<dbReference type="KEGG" id="mar:MAE_49010"/>
<dbReference type="AlphaFoldDB" id="B0JVY0"/>
<dbReference type="EMBL" id="AP009552">
    <property type="protein sequence ID" value="BAG04723.1"/>
    <property type="molecule type" value="Genomic_DNA"/>
</dbReference>
<accession>B0JVY0</accession>
<proteinExistence type="predicted"/>
<gene>
    <name evidence="1" type="ordered locus">MAE_49010</name>
</gene>